<keyword evidence="3" id="KW-0832">Ubl conjugation</keyword>
<keyword evidence="2" id="KW-0597">Phosphoprotein</keyword>
<dbReference type="Pfam" id="PF01352">
    <property type="entry name" value="KRAB"/>
    <property type="match status" value="1"/>
</dbReference>
<organism evidence="6">
    <name type="scientific">Xenopus tropicalis</name>
    <name type="common">Western clawed frog</name>
    <name type="synonym">Silurana tropicalis</name>
    <dbReference type="NCBI Taxonomy" id="8364"/>
    <lineage>
        <taxon>Eukaryota</taxon>
        <taxon>Metazoa</taxon>
        <taxon>Chordata</taxon>
        <taxon>Craniata</taxon>
        <taxon>Vertebrata</taxon>
        <taxon>Euteleostomi</taxon>
        <taxon>Amphibia</taxon>
        <taxon>Batrachia</taxon>
        <taxon>Anura</taxon>
        <taxon>Pipoidea</taxon>
        <taxon>Pipidae</taxon>
        <taxon>Xenopodinae</taxon>
        <taxon>Xenopus</taxon>
        <taxon>Silurana</taxon>
    </lineage>
</organism>
<accession>A0A803K5E2</accession>
<feature type="region of interest" description="Disordered" evidence="4">
    <location>
        <begin position="183"/>
        <end position="203"/>
    </location>
</feature>
<dbReference type="Pfam" id="PF20478">
    <property type="entry name" value="P2RX7_C"/>
    <property type="match status" value="1"/>
</dbReference>
<dbReference type="PANTHER" id="PTHR46963">
    <property type="entry name" value="SIMILAR TO RIKEN CDNA E130308A19"/>
    <property type="match status" value="1"/>
</dbReference>
<dbReference type="InterPro" id="IPR001909">
    <property type="entry name" value="KRAB"/>
</dbReference>
<dbReference type="InterPro" id="IPR046815">
    <property type="entry name" value="P2RX7_C"/>
</dbReference>
<proteinExistence type="predicted"/>
<dbReference type="InterPro" id="IPR042838">
    <property type="entry name" value="KIAA1958"/>
</dbReference>
<dbReference type="GeneTree" id="ENSGT00940000164046"/>
<dbReference type="Gene3D" id="6.10.140.140">
    <property type="match status" value="1"/>
</dbReference>
<evidence type="ECO:0000256" key="1">
    <source>
        <dbReference type="ARBA" id="ARBA00022499"/>
    </source>
</evidence>
<dbReference type="SMART" id="SM00349">
    <property type="entry name" value="KRAB"/>
    <property type="match status" value="1"/>
</dbReference>
<dbReference type="Ensembl" id="ENSXETT00000107549">
    <property type="protein sequence ID" value="ENSXETP00000115498"/>
    <property type="gene ID" value="ENSXETG00000001042"/>
</dbReference>
<evidence type="ECO:0000256" key="4">
    <source>
        <dbReference type="SAM" id="MobiDB-lite"/>
    </source>
</evidence>
<dbReference type="GO" id="GO:0006355">
    <property type="term" value="P:regulation of DNA-templated transcription"/>
    <property type="evidence" value="ECO:0007669"/>
    <property type="project" value="InterPro"/>
</dbReference>
<protein>
    <submittedName>
        <fullName evidence="6">Hypothetical protein MGC115716</fullName>
    </submittedName>
</protein>
<dbReference type="Pfam" id="PF12012">
    <property type="entry name" value="DUF3504"/>
    <property type="match status" value="1"/>
</dbReference>
<dbReference type="InterPro" id="IPR021893">
    <property type="entry name" value="ZMYM2-like_C"/>
</dbReference>
<evidence type="ECO:0000256" key="2">
    <source>
        <dbReference type="ARBA" id="ARBA00022553"/>
    </source>
</evidence>
<dbReference type="InterPro" id="IPR036051">
    <property type="entry name" value="KRAB_dom_sf"/>
</dbReference>
<dbReference type="SUPFAM" id="SSF109640">
    <property type="entry name" value="KRAB domain (Kruppel-associated box)"/>
    <property type="match status" value="1"/>
</dbReference>
<gene>
    <name evidence="6" type="primary">MGC115716</name>
</gene>
<dbReference type="InParanoid" id="A0A803K5E2"/>
<dbReference type="AlphaFoldDB" id="A0A803K5E2"/>
<keyword evidence="1" id="KW-1017">Isopeptide bond</keyword>
<dbReference type="Bgee" id="ENSXETG00000001042">
    <property type="expression patterns" value="Expressed in ovary and 12 other cell types or tissues"/>
</dbReference>
<evidence type="ECO:0000256" key="3">
    <source>
        <dbReference type="ARBA" id="ARBA00022843"/>
    </source>
</evidence>
<dbReference type="CDD" id="cd07765">
    <property type="entry name" value="KRAB_A-box"/>
    <property type="match status" value="1"/>
</dbReference>
<dbReference type="Xenbase" id="XB-GENE-5819923">
    <property type="gene designation" value="MGC115716"/>
</dbReference>
<reference evidence="6" key="2">
    <citation type="submission" date="2021-03" db="UniProtKB">
        <authorList>
            <consortium name="Ensembl"/>
        </authorList>
    </citation>
    <scope>IDENTIFICATION</scope>
</reference>
<name>A0A803K5E2_XENTR</name>
<evidence type="ECO:0000313" key="6">
    <source>
        <dbReference type="Ensembl" id="ENSXETP00000115498"/>
    </source>
</evidence>
<reference evidence="6" key="1">
    <citation type="journal article" date="2010" name="Science">
        <title>The genome of the Western clawed frog Xenopus tropicalis.</title>
        <authorList>
            <person name="Hellsten U."/>
            <person name="Harland R.M."/>
            <person name="Gilchrist M.J."/>
            <person name="Hendrix D."/>
            <person name="Jurka J."/>
            <person name="Kapitonov V."/>
            <person name="Ovcharenko I."/>
            <person name="Putnam N.H."/>
            <person name="Shu S."/>
            <person name="Taher L."/>
            <person name="Blitz I.L."/>
            <person name="Blumberg B."/>
            <person name="Dichmann D.S."/>
            <person name="Dubchak I."/>
            <person name="Amaya E."/>
            <person name="Detter J.C."/>
            <person name="Fletcher R."/>
            <person name="Gerhard D.S."/>
            <person name="Goodstein D."/>
            <person name="Graves T."/>
            <person name="Grigoriev I.V."/>
            <person name="Grimwood J."/>
            <person name="Kawashima T."/>
            <person name="Lindquist E."/>
            <person name="Lucas S.M."/>
            <person name="Mead P.E."/>
            <person name="Mitros T."/>
            <person name="Ogino H."/>
            <person name="Ohta Y."/>
            <person name="Poliakov A.V."/>
            <person name="Pollet N."/>
            <person name="Robert J."/>
            <person name="Salamov A."/>
            <person name="Sater A.K."/>
            <person name="Schmutz J."/>
            <person name="Terry A."/>
            <person name="Vize P.D."/>
            <person name="Warren W.C."/>
            <person name="Wells D."/>
            <person name="Wills A."/>
            <person name="Wilson R.K."/>
            <person name="Zimmerman L.B."/>
            <person name="Zorn A.M."/>
            <person name="Grainger R."/>
            <person name="Grammer T."/>
            <person name="Khokha M.K."/>
            <person name="Richardson P.M."/>
            <person name="Rokhsar D.S."/>
        </authorList>
    </citation>
    <scope>NUCLEOTIDE SEQUENCE [LARGE SCALE GENOMIC DNA]</scope>
    <source>
        <strain evidence="6">Nigerian</strain>
    </source>
</reference>
<dbReference type="PANTHER" id="PTHR46963:SF4">
    <property type="entry name" value="HYPOTHETICAL PROTEIN MGC115716"/>
    <property type="match status" value="1"/>
</dbReference>
<evidence type="ECO:0000259" key="5">
    <source>
        <dbReference type="PROSITE" id="PS50805"/>
    </source>
</evidence>
<dbReference type="PROSITE" id="PS50805">
    <property type="entry name" value="KRAB"/>
    <property type="match status" value="1"/>
</dbReference>
<feature type="domain" description="KRAB" evidence="5">
    <location>
        <begin position="7"/>
        <end position="78"/>
    </location>
</feature>
<sequence length="809" mass="92789">MFHQMPVTFFDVAASFTEQQWSRLETWKKELYQNVMKELHGALTTLGYKIENPEILFKIKNADDTCVRIDVNSKEKENIDSKDLPDIVVRIKEETSLPCTTEEQSVKVNQNVDSPAQSFPVITSATSLCIKEEQPRTEVPACKSVTVSQEDIGGQNPILVKTEEESYSIDHYNSGFVKSDRSAAGPVEIKQEPEPTSDDDNNFSNIIPVVVKQEDGDSFSHKIEEAEPIGYYRLCDRANSEGTQQGTTSNMVIVPKRSKLTSEANEDQLSVEVIATKVSPLSKKETFLPRFRIPTCEERDNFIQEQKNKNTMRKTKSDISTLLSFTQQVKENRKIEDIPHEELDLLLSKFILALKRKDGKEYEPHTVRCLIGSIDRYLKEQNYPQPILHGNNREFPLTNKTLSAKIKYLKKQGKGNHPNKGEALTDEDIENLYKTEILSLHNPSSLLNLLFFNNGIHFALRTKEQYDLQWGDITLKIDNKGNQYLEYNERRTRTAEHPQNVKVVKPRMYGTPETPERDPITAYIKFKNNRPPSMLAPDSPFYLAPNTKYNPGYSLWYRAMKIGIHKMRLMMTSMKIKASLPESRRIKNNLIRKTIMQNLTFHHLSLTEAEQSSGHMDIDCISNYSLRAKLMHQLEGMTQSVREQPSFIYDPVSDVQEDDDQISEAHLRSANTAWCKCHHCCVLPTKEESTCCREVPNLNKLLGSDCVCIINHPVFHQICLDNDRLELMYRFLGGRTTKKEAYLDYIHHLRKTAYRAFIAWAHGCLRPPKGKTIPACVVNIVRASLPYPEELNKGFMKIYDYAASDMALD</sequence>